<feature type="transmembrane region" description="Helical" evidence="6">
    <location>
        <begin position="6"/>
        <end position="25"/>
    </location>
</feature>
<dbReference type="SUPFAM" id="SSF52833">
    <property type="entry name" value="Thioredoxin-like"/>
    <property type="match status" value="1"/>
</dbReference>
<dbReference type="Gene3D" id="3.40.30.10">
    <property type="entry name" value="Glutaredoxin"/>
    <property type="match status" value="1"/>
</dbReference>
<dbReference type="HOGENOM" id="CLU_000288_47_7_4"/>
<evidence type="ECO:0000256" key="6">
    <source>
        <dbReference type="SAM" id="Phobius"/>
    </source>
</evidence>
<evidence type="ECO:0000256" key="1">
    <source>
        <dbReference type="ARBA" id="ARBA00005791"/>
    </source>
</evidence>
<dbReference type="InterPro" id="IPR036249">
    <property type="entry name" value="Thioredoxin-like_sf"/>
</dbReference>
<keyword evidence="3" id="KW-0560">Oxidoreductase</keyword>
<protein>
    <submittedName>
        <fullName evidence="8">DsbA oxidoreductase</fullName>
    </submittedName>
</protein>
<dbReference type="EMBL" id="CP001013">
    <property type="protein sequence ID" value="ACB34425.1"/>
    <property type="molecule type" value="Genomic_DNA"/>
</dbReference>
<organism evidence="8 9">
    <name type="scientific">Leptothrix cholodnii (strain ATCC 51168 / LMG 8142 / SP-6)</name>
    <name type="common">Leptothrix discophora (strain SP-6)</name>
    <dbReference type="NCBI Taxonomy" id="395495"/>
    <lineage>
        <taxon>Bacteria</taxon>
        <taxon>Pseudomonadati</taxon>
        <taxon>Pseudomonadota</taxon>
        <taxon>Betaproteobacteria</taxon>
        <taxon>Burkholderiales</taxon>
        <taxon>Sphaerotilaceae</taxon>
        <taxon>Leptothrix</taxon>
    </lineage>
</organism>
<dbReference type="Proteomes" id="UP000001693">
    <property type="component" value="Chromosome"/>
</dbReference>
<evidence type="ECO:0000256" key="3">
    <source>
        <dbReference type="ARBA" id="ARBA00023002"/>
    </source>
</evidence>
<dbReference type="RefSeq" id="WP_012347185.1">
    <property type="nucleotide sequence ID" value="NC_010524.1"/>
</dbReference>
<dbReference type="GO" id="GO:0016491">
    <property type="term" value="F:oxidoreductase activity"/>
    <property type="evidence" value="ECO:0007669"/>
    <property type="project" value="UniProtKB-KW"/>
</dbReference>
<dbReference type="Pfam" id="PF13462">
    <property type="entry name" value="Thioredoxin_4"/>
    <property type="match status" value="1"/>
</dbReference>
<keyword evidence="6" id="KW-1133">Transmembrane helix</keyword>
<evidence type="ECO:0000256" key="5">
    <source>
        <dbReference type="ARBA" id="ARBA00023284"/>
    </source>
</evidence>
<keyword evidence="9" id="KW-1185">Reference proteome</keyword>
<dbReference type="PANTHER" id="PTHR13887">
    <property type="entry name" value="GLUTATHIONE S-TRANSFERASE KAPPA"/>
    <property type="match status" value="1"/>
</dbReference>
<dbReference type="InterPro" id="IPR013766">
    <property type="entry name" value="Thioredoxin_domain"/>
</dbReference>
<dbReference type="AlphaFoldDB" id="B1Y2T3"/>
<dbReference type="OrthoDB" id="9780340at2"/>
<evidence type="ECO:0000256" key="2">
    <source>
        <dbReference type="ARBA" id="ARBA00022729"/>
    </source>
</evidence>
<dbReference type="STRING" id="395495.Lcho_2159"/>
<evidence type="ECO:0000256" key="4">
    <source>
        <dbReference type="ARBA" id="ARBA00023157"/>
    </source>
</evidence>
<dbReference type="InterPro" id="IPR012336">
    <property type="entry name" value="Thioredoxin-like_fold"/>
</dbReference>
<proteinExistence type="inferred from homology"/>
<keyword evidence="4" id="KW-1015">Disulfide bond</keyword>
<keyword evidence="6" id="KW-0812">Transmembrane</keyword>
<evidence type="ECO:0000313" key="8">
    <source>
        <dbReference type="EMBL" id="ACB34425.1"/>
    </source>
</evidence>
<keyword evidence="2" id="KW-0732">Signal</keyword>
<accession>B1Y2T3</accession>
<feature type="domain" description="Thioredoxin" evidence="7">
    <location>
        <begin position="23"/>
        <end position="213"/>
    </location>
</feature>
<evidence type="ECO:0000259" key="7">
    <source>
        <dbReference type="PROSITE" id="PS51352"/>
    </source>
</evidence>
<comment type="similarity">
    <text evidence="1">Belongs to the thioredoxin family. DsbA subfamily.</text>
</comment>
<gene>
    <name evidence="8" type="ordered locus">Lcho_2159</name>
</gene>
<evidence type="ECO:0000313" key="9">
    <source>
        <dbReference type="Proteomes" id="UP000001693"/>
    </source>
</evidence>
<dbReference type="PANTHER" id="PTHR13887:SF14">
    <property type="entry name" value="DISULFIDE BOND FORMATION PROTEIN D"/>
    <property type="match status" value="1"/>
</dbReference>
<reference evidence="8 9" key="1">
    <citation type="submission" date="2008-03" db="EMBL/GenBank/DDBJ databases">
        <title>Complete sequence of Leptothrix cholodnii SP-6.</title>
        <authorList>
            <consortium name="US DOE Joint Genome Institute"/>
            <person name="Copeland A."/>
            <person name="Lucas S."/>
            <person name="Lapidus A."/>
            <person name="Glavina del Rio T."/>
            <person name="Dalin E."/>
            <person name="Tice H."/>
            <person name="Bruce D."/>
            <person name="Goodwin L."/>
            <person name="Pitluck S."/>
            <person name="Chertkov O."/>
            <person name="Brettin T."/>
            <person name="Detter J.C."/>
            <person name="Han C."/>
            <person name="Kuske C.R."/>
            <person name="Schmutz J."/>
            <person name="Larimer F."/>
            <person name="Land M."/>
            <person name="Hauser L."/>
            <person name="Kyrpides N."/>
            <person name="Lykidis A."/>
            <person name="Emerson D."/>
            <person name="Richardson P."/>
        </authorList>
    </citation>
    <scope>NUCLEOTIDE SEQUENCE [LARGE SCALE GENOMIC DNA]</scope>
    <source>
        <strain evidence="9">ATCC 51168 / LMG 8142 / SP-6</strain>
    </source>
</reference>
<keyword evidence="6" id="KW-0472">Membrane</keyword>
<sequence precursor="true">MNQTRLAVAALLIAAFAFIVGTLYYKSETLQQSTTAVQDNRQALVRPHAPVFGNAQAKVTIVEFFDPACETCRAFYPIVKDIIRSGFGEVNLVLRYAPLHQGSDIAIQILEAARQQDLYWPVLEKVLETQPIWADHAQPNPQRIWELLDGTGLDMARARAAMNDVAIRQALEQDVADMVTLKVTKTPSFFVNGTPLSRFGVEELRTLVSEELRRAKAQSPK</sequence>
<dbReference type="PROSITE" id="PS51352">
    <property type="entry name" value="THIOREDOXIN_2"/>
    <property type="match status" value="1"/>
</dbReference>
<dbReference type="KEGG" id="lch:Lcho_2159"/>
<keyword evidence="5" id="KW-0676">Redox-active center</keyword>
<dbReference type="eggNOG" id="COG1651">
    <property type="taxonomic scope" value="Bacteria"/>
</dbReference>
<name>B1Y2T3_LEPCP</name>